<sequence length="266" mass="30919">MLSNIHENIWTDGCFDLFHYGHANHLRQAKSMATNLIVGLHSDMDIAENKKNSVTCLSERMFVMNSIKYVNKVVINTPYVTDLNILNQNNCHFCIHGNDKPLCVNGQDPYRFVKENGRYKSCARTRFISTTEIIERVLFPSFERNLTRTNVSSYSYLVGLLDKFREGHYLPCSGDNVVYIGGKFDILHPFLLHYLKKLKSPDNYLIVGVYSDQDIRKNLNFYPTLNSLERCLALSACRFVDWVVLDAPFKMKKDFIRHYNVFLHLI</sequence>
<organism evidence="13">
    <name type="scientific">Henneguya salminicola</name>
    <name type="common">Myxosporean</name>
    <dbReference type="NCBI Taxonomy" id="69463"/>
    <lineage>
        <taxon>Eukaryota</taxon>
        <taxon>Metazoa</taxon>
        <taxon>Cnidaria</taxon>
        <taxon>Myxozoa</taxon>
        <taxon>Myxosporea</taxon>
        <taxon>Bivalvulida</taxon>
        <taxon>Platysporina</taxon>
        <taxon>Myxobolidae</taxon>
        <taxon>Henneguya</taxon>
    </lineage>
</organism>
<dbReference type="Pfam" id="PF01467">
    <property type="entry name" value="CTP_transf_like"/>
    <property type="match status" value="2"/>
</dbReference>
<evidence type="ECO:0000256" key="9">
    <source>
        <dbReference type="ARBA" id="ARBA00024191"/>
    </source>
</evidence>
<protein>
    <recommendedName>
        <fullName evidence="10">ethanolamine-phosphate cytidylyltransferase</fullName>
        <ecNumber evidence="10">2.7.7.14</ecNumber>
    </recommendedName>
    <alternativeName>
        <fullName evidence="11">CTP:phosphoethanolamine cytidylyltransferase</fullName>
    </alternativeName>
</protein>
<keyword evidence="4 13" id="KW-0808">Transferase</keyword>
<dbReference type="PANTHER" id="PTHR45780">
    <property type="entry name" value="ETHANOLAMINE-PHOSPHATE CYTIDYLYLTRANSFERASE"/>
    <property type="match status" value="1"/>
</dbReference>
<dbReference type="Gene3D" id="3.40.50.620">
    <property type="entry name" value="HUPs"/>
    <property type="match status" value="2"/>
</dbReference>
<keyword evidence="3" id="KW-0444">Lipid biosynthesis</keyword>
<dbReference type="GO" id="GO:0005737">
    <property type="term" value="C:cytoplasm"/>
    <property type="evidence" value="ECO:0007669"/>
    <property type="project" value="TreeGrafter"/>
</dbReference>
<comment type="pathway">
    <text evidence="9">Phospholipid metabolism; phosphatidylethanolamine biosynthesis; phosphatidylethanolamine from ethanolamine: step 2/3.</text>
</comment>
<reference evidence="13" key="1">
    <citation type="submission" date="2018-11" db="EMBL/GenBank/DDBJ databases">
        <title>Henneguya salminicola genome and transcriptome.</title>
        <authorList>
            <person name="Yahalomi D."/>
            <person name="Atkinson S.D."/>
            <person name="Neuhof M."/>
            <person name="Chang E.S."/>
            <person name="Philippe H."/>
            <person name="Cartwright P."/>
            <person name="Bartholomew J.L."/>
            <person name="Huchon D."/>
        </authorList>
    </citation>
    <scope>NUCLEOTIDE SEQUENCE</scope>
    <source>
        <strain evidence="13">Hz1</strain>
        <tissue evidence="13">Whole</tissue>
    </source>
</reference>
<accession>A0A6G3MI39</accession>
<dbReference type="EMBL" id="GHBP01004462">
    <property type="protein sequence ID" value="NDJ93659.1"/>
    <property type="molecule type" value="Transcribed_RNA"/>
</dbReference>
<dbReference type="UniPathway" id="UPA00558">
    <property type="reaction ID" value="UER00742"/>
</dbReference>
<evidence type="ECO:0000259" key="12">
    <source>
        <dbReference type="Pfam" id="PF01467"/>
    </source>
</evidence>
<evidence type="ECO:0000256" key="11">
    <source>
        <dbReference type="ARBA" id="ARBA00031473"/>
    </source>
</evidence>
<evidence type="ECO:0000313" key="13">
    <source>
        <dbReference type="EMBL" id="NDJ93659.1"/>
    </source>
</evidence>
<keyword evidence="7" id="KW-0594">Phospholipid biosynthesis</keyword>
<dbReference type="NCBIfam" id="TIGR00125">
    <property type="entry name" value="cyt_tran_rel"/>
    <property type="match status" value="1"/>
</dbReference>
<keyword evidence="5 13" id="KW-0548">Nucleotidyltransferase</keyword>
<feature type="domain" description="Cytidyltransferase-like" evidence="12">
    <location>
        <begin position="10"/>
        <end position="136"/>
    </location>
</feature>
<keyword evidence="8" id="KW-1208">Phospholipid metabolism</keyword>
<evidence type="ECO:0000256" key="1">
    <source>
        <dbReference type="ARBA" id="ARBA00005189"/>
    </source>
</evidence>
<dbReference type="InterPro" id="IPR014729">
    <property type="entry name" value="Rossmann-like_a/b/a_fold"/>
</dbReference>
<dbReference type="EC" id="2.7.7.14" evidence="10"/>
<evidence type="ECO:0000256" key="10">
    <source>
        <dbReference type="ARBA" id="ARBA00024221"/>
    </source>
</evidence>
<comment type="pathway">
    <text evidence="1">Lipid metabolism.</text>
</comment>
<dbReference type="SUPFAM" id="SSF52374">
    <property type="entry name" value="Nucleotidylyl transferase"/>
    <property type="match status" value="2"/>
</dbReference>
<evidence type="ECO:0000256" key="3">
    <source>
        <dbReference type="ARBA" id="ARBA00022516"/>
    </source>
</evidence>
<proteinExistence type="inferred from homology"/>
<dbReference type="GO" id="GO:0004306">
    <property type="term" value="F:ethanolamine-phosphate cytidylyltransferase activity"/>
    <property type="evidence" value="ECO:0007669"/>
    <property type="project" value="UniProtKB-EC"/>
</dbReference>
<dbReference type="InterPro" id="IPR004821">
    <property type="entry name" value="Cyt_trans-like"/>
</dbReference>
<dbReference type="InterPro" id="IPR044608">
    <property type="entry name" value="Ect1/PCYT2"/>
</dbReference>
<evidence type="ECO:0000256" key="6">
    <source>
        <dbReference type="ARBA" id="ARBA00023098"/>
    </source>
</evidence>
<feature type="domain" description="Cytidyltransferase-like" evidence="12">
    <location>
        <begin position="179"/>
        <end position="261"/>
    </location>
</feature>
<evidence type="ECO:0000256" key="4">
    <source>
        <dbReference type="ARBA" id="ARBA00022679"/>
    </source>
</evidence>
<dbReference type="GO" id="GO:0006646">
    <property type="term" value="P:phosphatidylethanolamine biosynthetic process"/>
    <property type="evidence" value="ECO:0007669"/>
    <property type="project" value="UniProtKB-UniPathway"/>
</dbReference>
<dbReference type="AlphaFoldDB" id="A0A6G3MI39"/>
<evidence type="ECO:0000256" key="7">
    <source>
        <dbReference type="ARBA" id="ARBA00023209"/>
    </source>
</evidence>
<comment type="similarity">
    <text evidence="2">Belongs to the cytidylyltransferase family.</text>
</comment>
<keyword evidence="6" id="KW-0443">Lipid metabolism</keyword>
<evidence type="ECO:0000256" key="2">
    <source>
        <dbReference type="ARBA" id="ARBA00010101"/>
    </source>
</evidence>
<evidence type="ECO:0000256" key="8">
    <source>
        <dbReference type="ARBA" id="ARBA00023264"/>
    </source>
</evidence>
<evidence type="ECO:0000256" key="5">
    <source>
        <dbReference type="ARBA" id="ARBA00022695"/>
    </source>
</evidence>
<dbReference type="PANTHER" id="PTHR45780:SF2">
    <property type="entry name" value="ETHANOLAMINE-PHOSPHATE CYTIDYLYLTRANSFERASE"/>
    <property type="match status" value="1"/>
</dbReference>
<name>A0A6G3MI39_HENSL</name>